<organism evidence="5 6">
    <name type="scientific">Buddleja alternifolia</name>
    <dbReference type="NCBI Taxonomy" id="168488"/>
    <lineage>
        <taxon>Eukaryota</taxon>
        <taxon>Viridiplantae</taxon>
        <taxon>Streptophyta</taxon>
        <taxon>Embryophyta</taxon>
        <taxon>Tracheophyta</taxon>
        <taxon>Spermatophyta</taxon>
        <taxon>Magnoliopsida</taxon>
        <taxon>eudicotyledons</taxon>
        <taxon>Gunneridae</taxon>
        <taxon>Pentapetalae</taxon>
        <taxon>asterids</taxon>
        <taxon>lamiids</taxon>
        <taxon>Lamiales</taxon>
        <taxon>Scrophulariaceae</taxon>
        <taxon>Buddlejeae</taxon>
        <taxon>Buddleja</taxon>
    </lineage>
</organism>
<dbReference type="PANTHER" id="PTHR31189">
    <property type="entry name" value="OS03G0336100 PROTEIN-RELATED"/>
    <property type="match status" value="1"/>
</dbReference>
<evidence type="ECO:0000256" key="2">
    <source>
        <dbReference type="SAM" id="Phobius"/>
    </source>
</evidence>
<dbReference type="Proteomes" id="UP000826271">
    <property type="component" value="Unassembled WGS sequence"/>
</dbReference>
<dbReference type="Pfam" id="PF00190">
    <property type="entry name" value="Cupin_1"/>
    <property type="match status" value="2"/>
</dbReference>
<feature type="compositionally biased region" description="Basic and acidic residues" evidence="1">
    <location>
        <begin position="270"/>
        <end position="280"/>
    </location>
</feature>
<accession>A0AAV6WPG3</accession>
<dbReference type="InterPro" id="IPR014710">
    <property type="entry name" value="RmlC-like_jellyroll"/>
</dbReference>
<feature type="chain" id="PRO_5043372498" description="Cupin type-1 domain-containing protein" evidence="3">
    <location>
        <begin position="21"/>
        <end position="382"/>
    </location>
</feature>
<feature type="domain" description="Cupin type-1" evidence="4">
    <location>
        <begin position="36"/>
        <end position="233"/>
    </location>
</feature>
<evidence type="ECO:0000256" key="3">
    <source>
        <dbReference type="SAM" id="SignalP"/>
    </source>
</evidence>
<keyword evidence="6" id="KW-1185">Reference proteome</keyword>
<dbReference type="CDD" id="cd02242">
    <property type="entry name" value="cupin_11S_legumin_N"/>
    <property type="match status" value="1"/>
</dbReference>
<keyword evidence="2" id="KW-0472">Membrane</keyword>
<evidence type="ECO:0000256" key="1">
    <source>
        <dbReference type="SAM" id="MobiDB-lite"/>
    </source>
</evidence>
<dbReference type="PANTHER" id="PTHR31189:SF48">
    <property type="entry name" value="LEGUMIN B"/>
    <property type="match status" value="1"/>
</dbReference>
<evidence type="ECO:0000313" key="6">
    <source>
        <dbReference type="Proteomes" id="UP000826271"/>
    </source>
</evidence>
<keyword evidence="2" id="KW-0812">Transmembrane</keyword>
<reference evidence="5" key="1">
    <citation type="submission" date="2019-10" db="EMBL/GenBank/DDBJ databases">
        <authorList>
            <person name="Zhang R."/>
            <person name="Pan Y."/>
            <person name="Wang J."/>
            <person name="Ma R."/>
            <person name="Yu S."/>
        </authorList>
    </citation>
    <scope>NUCLEOTIDE SEQUENCE</scope>
    <source>
        <strain evidence="5">LA-IB0</strain>
        <tissue evidence="5">Leaf</tissue>
    </source>
</reference>
<feature type="signal peptide" evidence="3">
    <location>
        <begin position="1"/>
        <end position="20"/>
    </location>
</feature>
<keyword evidence="3" id="KW-0732">Signal</keyword>
<protein>
    <recommendedName>
        <fullName evidence="4">Cupin type-1 domain-containing protein</fullName>
    </recommendedName>
</protein>
<dbReference type="SMART" id="SM00835">
    <property type="entry name" value="Cupin_1"/>
    <property type="match status" value="2"/>
</dbReference>
<dbReference type="AlphaFoldDB" id="A0AAV6WPG3"/>
<keyword evidence="2" id="KW-1133">Transmembrane helix</keyword>
<dbReference type="SUPFAM" id="SSF51182">
    <property type="entry name" value="RmlC-like cupins"/>
    <property type="match status" value="2"/>
</dbReference>
<dbReference type="InterPro" id="IPR006045">
    <property type="entry name" value="Cupin_1"/>
</dbReference>
<gene>
    <name evidence="5" type="ORF">BUALT_Bualt13G0020100</name>
</gene>
<dbReference type="Gene3D" id="2.60.120.10">
    <property type="entry name" value="Jelly Rolls"/>
    <property type="match status" value="2"/>
</dbReference>
<feature type="region of interest" description="Disordered" evidence="1">
    <location>
        <begin position="260"/>
        <end position="284"/>
    </location>
</feature>
<comment type="caution">
    <text evidence="5">The sequence shown here is derived from an EMBL/GenBank/DDBJ whole genome shotgun (WGS) entry which is preliminary data.</text>
</comment>
<dbReference type="EMBL" id="WHWC01000013">
    <property type="protein sequence ID" value="KAG8370790.1"/>
    <property type="molecule type" value="Genomic_DNA"/>
</dbReference>
<evidence type="ECO:0000259" key="4">
    <source>
        <dbReference type="SMART" id="SM00835"/>
    </source>
</evidence>
<proteinExistence type="predicted"/>
<name>A0AAV6WPG3_9LAMI</name>
<dbReference type="InterPro" id="IPR050253">
    <property type="entry name" value="Seed_Storage-Functional"/>
</dbReference>
<evidence type="ECO:0000313" key="5">
    <source>
        <dbReference type="EMBL" id="KAG8370790.1"/>
    </source>
</evidence>
<dbReference type="InterPro" id="IPR011051">
    <property type="entry name" value="RmlC_Cupin_sf"/>
</dbReference>
<feature type="domain" description="Cupin type-1" evidence="4">
    <location>
        <begin position="234"/>
        <end position="356"/>
    </location>
</feature>
<feature type="transmembrane region" description="Helical" evidence="2">
    <location>
        <begin position="66"/>
        <end position="93"/>
    </location>
</feature>
<sequence>MAKLSLSVLTFLLLFSFSFAVKVKTWQQGECQIDRINAQEPSNRIQAEGGVSEFWILNDDSGAPEFLSIAIGSSLELSCCLLIIMPLFWLILFGTGYHGVMVSGCPETFESSQQSEQFQEGRSRKFLDRHQKIGQFRRGDIVAIPAGAAHWVYNNGDQELLVVVLQDNTNNANQLDQNPRSFFLAGNPQREQEQQQFGHGRIRRGQHEFGNVFKGFDIQTLAEVFGVDEETARKLQNENDERGHLIIVERGLQVIKPPLRERNMAAGKRSTAERRSDREPPGQAVFDGQVREGQVVVVPQNFAVVKQAGEQGCEWVEFNTNDNAMINTLSGRTSALRGLPVDVIANAYQISREEAERLKYNREETLIFSGRSRSGRGEVASA</sequence>